<proteinExistence type="inferred from homology"/>
<dbReference type="RefSeq" id="WP_237261301.1">
    <property type="nucleotide sequence ID" value="NZ_AP024202.1"/>
</dbReference>
<evidence type="ECO:0000313" key="7">
    <source>
        <dbReference type="EMBL" id="BCN93859.1"/>
    </source>
</evidence>
<organism evidence="7 8">
    <name type="scientific">Thiomicrorhabdus immobilis</name>
    <dbReference type="NCBI Taxonomy" id="2791037"/>
    <lineage>
        <taxon>Bacteria</taxon>
        <taxon>Pseudomonadati</taxon>
        <taxon>Pseudomonadota</taxon>
        <taxon>Gammaproteobacteria</taxon>
        <taxon>Thiotrichales</taxon>
        <taxon>Piscirickettsiaceae</taxon>
        <taxon>Thiomicrorhabdus</taxon>
    </lineage>
</organism>
<dbReference type="PANTHER" id="PTHR42953:SF3">
    <property type="entry name" value="HIGH-AFFINITY ZINC UPTAKE SYSTEM PROTEIN ZNUA"/>
    <property type="match status" value="1"/>
</dbReference>
<dbReference type="InterPro" id="IPR006127">
    <property type="entry name" value="ZnuA-like"/>
</dbReference>
<sequence>MWNILSSLIHKVRKEFNLAISRLPSVRLANAGYVFLSFSIMSYAASSYAVTITVSIPPLAGMIAPLLGDEDRVEVILKPGASPHGFQLKPSHLRNLQNSDLIVWVGSPVDSWMQKPLANLHTAELNLKHLPGIEEYPVRQGGLWETKHEHTHAEVHAEEKGEEKGEERDHHVDEHPHEQRMDGHLWMSFKNTLLLIESVSKQLQQMQPDHAQLIQQRTQAWLNQLRQSNEVVQNQLQAVKNEPFMVLHDAYQYFEKQYQLNGVGSIQLNPSVSPSLKRVAELRARIKEGGVKCVFKEPQFPERRVLAVVKGLDVKVGSLDPMGVVSKAFQQKQQQDFMFYDQFMLKLSEGFTACLQVEN</sequence>
<feature type="region of interest" description="Disordered" evidence="6">
    <location>
        <begin position="150"/>
        <end position="180"/>
    </location>
</feature>
<dbReference type="Pfam" id="PF01297">
    <property type="entry name" value="ZnuA"/>
    <property type="match status" value="1"/>
</dbReference>
<evidence type="ECO:0000256" key="6">
    <source>
        <dbReference type="SAM" id="MobiDB-lite"/>
    </source>
</evidence>
<keyword evidence="5" id="KW-0862">Zinc</keyword>
<dbReference type="InterPro" id="IPR050492">
    <property type="entry name" value="Bact_metal-bind_prot9"/>
</dbReference>
<evidence type="ECO:0000256" key="3">
    <source>
        <dbReference type="ARBA" id="ARBA00022448"/>
    </source>
</evidence>
<evidence type="ECO:0000256" key="1">
    <source>
        <dbReference type="ARBA" id="ARBA00011028"/>
    </source>
</evidence>
<protein>
    <recommendedName>
        <fullName evidence="2">High-affinity zinc uptake system protein ZnuA</fullName>
    </recommendedName>
</protein>
<dbReference type="Proteomes" id="UP001054820">
    <property type="component" value="Chromosome"/>
</dbReference>
<dbReference type="EMBL" id="AP024202">
    <property type="protein sequence ID" value="BCN93859.1"/>
    <property type="molecule type" value="Genomic_DNA"/>
</dbReference>
<dbReference type="PANTHER" id="PTHR42953">
    <property type="entry name" value="HIGH-AFFINITY ZINC UPTAKE SYSTEM PROTEIN ZNUA-RELATED"/>
    <property type="match status" value="1"/>
</dbReference>
<dbReference type="Gene3D" id="3.40.50.1980">
    <property type="entry name" value="Nitrogenase molybdenum iron protein domain"/>
    <property type="match status" value="2"/>
</dbReference>
<keyword evidence="5" id="KW-0864">Zinc transport</keyword>
<keyword evidence="4" id="KW-0732">Signal</keyword>
<keyword evidence="3" id="KW-0813">Transport</keyword>
<keyword evidence="8" id="KW-1185">Reference proteome</keyword>
<evidence type="ECO:0000256" key="4">
    <source>
        <dbReference type="ARBA" id="ARBA00022729"/>
    </source>
</evidence>
<evidence type="ECO:0000256" key="2">
    <source>
        <dbReference type="ARBA" id="ARBA00015915"/>
    </source>
</evidence>
<dbReference type="SUPFAM" id="SSF53807">
    <property type="entry name" value="Helical backbone' metal receptor"/>
    <property type="match status" value="1"/>
</dbReference>
<comment type="similarity">
    <text evidence="1">Belongs to the bacterial solute-binding protein 9 family.</text>
</comment>
<accession>A0ABM7MEJ6</accession>
<evidence type="ECO:0000313" key="8">
    <source>
        <dbReference type="Proteomes" id="UP001054820"/>
    </source>
</evidence>
<gene>
    <name evidence="7" type="primary">znuA</name>
    <name evidence="7" type="ORF">THMIRHAM_16440</name>
</gene>
<name>A0ABM7MEJ6_9GAMM</name>
<keyword evidence="5" id="KW-0406">Ion transport</keyword>
<reference evidence="7" key="1">
    <citation type="journal article" date="2022" name="Arch. Microbiol.">
        <title>Thiomicrorhabdus immobilis sp. nov., a mesophilic sulfur-oxidizing bacterium isolated from sediment of a brackish lake in northern Japan.</title>
        <authorList>
            <person name="Kojima H."/>
            <person name="Mochizuki J."/>
            <person name="Kanda M."/>
            <person name="Watanabe T."/>
            <person name="Fukui M."/>
        </authorList>
    </citation>
    <scope>NUCLEOTIDE SEQUENCE</scope>
    <source>
        <strain evidence="7">Am19</strain>
    </source>
</reference>
<evidence type="ECO:0000256" key="5">
    <source>
        <dbReference type="ARBA" id="ARBA00022906"/>
    </source>
</evidence>